<dbReference type="Proteomes" id="UP000236547">
    <property type="component" value="Unassembled WGS sequence"/>
</dbReference>
<evidence type="ECO:0000313" key="7">
    <source>
        <dbReference type="Proteomes" id="UP000248729"/>
    </source>
</evidence>
<evidence type="ECO:0000313" key="2">
    <source>
        <dbReference type="EMBL" id="PNH99425.1"/>
    </source>
</evidence>
<gene>
    <name evidence="3" type="ORF">C1N32_17070</name>
    <name evidence="2" type="ORF">C1O25_17105</name>
    <name evidence="4" type="ORF">DET48_108100</name>
</gene>
<dbReference type="EMBL" id="POSK01000012">
    <property type="protein sequence ID" value="PNI03305.1"/>
    <property type="molecule type" value="Genomic_DNA"/>
</dbReference>
<dbReference type="AlphaFoldDB" id="A0A2J8HB69"/>
<reference evidence="5 6" key="1">
    <citation type="submission" date="2018-01" db="EMBL/GenBank/DDBJ databases">
        <title>Draft genome sequences of six Vibrio diazotrophicus strains isolated from deep-sea sediments of the Baltic Sea.</title>
        <authorList>
            <person name="Castillo D."/>
            <person name="Vandieken V."/>
            <person name="Chiang O."/>
            <person name="Middelboe M."/>
        </authorList>
    </citation>
    <scope>NUCLEOTIDE SEQUENCE [LARGE SCALE GENOMIC DNA]</scope>
    <source>
        <strain evidence="3 5">60.27F</strain>
        <strain evidence="2 6">65.10M</strain>
    </source>
</reference>
<evidence type="ECO:0000256" key="1">
    <source>
        <dbReference type="SAM" id="SignalP"/>
    </source>
</evidence>
<dbReference type="EMBL" id="POSM01000029">
    <property type="protein sequence ID" value="PNH99425.1"/>
    <property type="molecule type" value="Genomic_DNA"/>
</dbReference>
<dbReference type="InterPro" id="IPR025293">
    <property type="entry name" value="YfiR/HmsC-like"/>
</dbReference>
<feature type="signal peptide" evidence="1">
    <location>
        <begin position="1"/>
        <end position="22"/>
    </location>
</feature>
<evidence type="ECO:0000313" key="5">
    <source>
        <dbReference type="Proteomes" id="UP000236449"/>
    </source>
</evidence>
<dbReference type="Proteomes" id="UP000248729">
    <property type="component" value="Unassembled WGS sequence"/>
</dbReference>
<dbReference type="OrthoDB" id="5829553at2"/>
<comment type="caution">
    <text evidence="3">The sequence shown here is derived from an EMBL/GenBank/DDBJ whole genome shotgun (WGS) entry which is preliminary data.</text>
</comment>
<reference evidence="4 7" key="2">
    <citation type="submission" date="2018-06" db="EMBL/GenBank/DDBJ databases">
        <title>Freshwater and sediment microbial communities from various areas in North America, analyzing microbe dynamics in response to fracking.</title>
        <authorList>
            <person name="Lamendella R."/>
        </authorList>
    </citation>
    <scope>NUCLEOTIDE SEQUENCE [LARGE SCALE GENOMIC DNA]</scope>
    <source>
        <strain evidence="4 7">99A</strain>
    </source>
</reference>
<evidence type="ECO:0000313" key="6">
    <source>
        <dbReference type="Proteomes" id="UP000236547"/>
    </source>
</evidence>
<evidence type="ECO:0000313" key="3">
    <source>
        <dbReference type="EMBL" id="PNI03305.1"/>
    </source>
</evidence>
<dbReference type="RefSeq" id="WP_102953500.1">
    <property type="nucleotide sequence ID" value="NZ_POSI01000003.1"/>
</dbReference>
<dbReference type="Pfam" id="PF13689">
    <property type="entry name" value="DUF4154"/>
    <property type="match status" value="1"/>
</dbReference>
<sequence>MSFNLHRAWVLMLMLFSSVSYAAYDPTDIKAVYIFRISNFIHWNSESEMTNIEFCIVGNDKIASTLEKITQDKTVRQLPLSVTPFYREQCDILFVDAKSELNLADVLPHTVVISDNQSIGSQGGTIELATLEGKVKPKIYMANIGAYSISSSLLRIAIIEDGEKI</sequence>
<protein>
    <submittedName>
        <fullName evidence="3">DUF4154 domain-containing protein</fullName>
    </submittedName>
    <submittedName>
        <fullName evidence="4">Uncharacterized protein DUF4154</fullName>
    </submittedName>
</protein>
<organism evidence="3 5">
    <name type="scientific">Vibrio diazotrophicus</name>
    <dbReference type="NCBI Taxonomy" id="685"/>
    <lineage>
        <taxon>Bacteria</taxon>
        <taxon>Pseudomonadati</taxon>
        <taxon>Pseudomonadota</taxon>
        <taxon>Gammaproteobacteria</taxon>
        <taxon>Vibrionales</taxon>
        <taxon>Vibrionaceae</taxon>
        <taxon>Vibrio</taxon>
    </lineage>
</organism>
<keyword evidence="6" id="KW-1185">Reference proteome</keyword>
<keyword evidence="1" id="KW-0732">Signal</keyword>
<feature type="chain" id="PRO_5044574869" evidence="1">
    <location>
        <begin position="23"/>
        <end position="165"/>
    </location>
</feature>
<proteinExistence type="predicted"/>
<dbReference type="EMBL" id="QLTR01000008">
    <property type="protein sequence ID" value="RAS65228.1"/>
    <property type="molecule type" value="Genomic_DNA"/>
</dbReference>
<accession>A0A2J8HB69</accession>
<evidence type="ECO:0000313" key="4">
    <source>
        <dbReference type="EMBL" id="RAS65228.1"/>
    </source>
</evidence>
<dbReference type="Proteomes" id="UP000236449">
    <property type="component" value="Unassembled WGS sequence"/>
</dbReference>
<name>A0A2J8HB69_VIBDI</name>